<dbReference type="PANTHER" id="PTHR42813:SF2">
    <property type="entry name" value="DEHYDROGENASE, ZINC-CONTAINING, PUTATIVE (AFU_ORTHOLOGUE AFUA_2G02810)-RELATED"/>
    <property type="match status" value="1"/>
</dbReference>
<keyword evidence="3 5" id="KW-0862">Zinc</keyword>
<dbReference type="Gene3D" id="3.90.180.10">
    <property type="entry name" value="Medium-chain alcohol dehydrogenases, catalytic domain"/>
    <property type="match status" value="1"/>
</dbReference>
<dbReference type="Gene3D" id="3.40.50.720">
    <property type="entry name" value="NAD(P)-binding Rossmann-like Domain"/>
    <property type="match status" value="1"/>
</dbReference>
<dbReference type="Pfam" id="PF08240">
    <property type="entry name" value="ADH_N"/>
    <property type="match status" value="1"/>
</dbReference>
<dbReference type="KEGG" id="span:AWL63_23830"/>
<keyword evidence="7" id="KW-0614">Plasmid</keyword>
<comment type="similarity">
    <text evidence="5">Belongs to the zinc-containing alcohol dehydrogenase family.</text>
</comment>
<dbReference type="EMBL" id="CP014169">
    <property type="protein sequence ID" value="AOH87196.1"/>
    <property type="molecule type" value="Genomic_DNA"/>
</dbReference>
<organism evidence="7 8">
    <name type="scientific">Sphingomonas panacis</name>
    <dbReference type="NCBI Taxonomy" id="1560345"/>
    <lineage>
        <taxon>Bacteria</taxon>
        <taxon>Pseudomonadati</taxon>
        <taxon>Pseudomonadota</taxon>
        <taxon>Alphaproteobacteria</taxon>
        <taxon>Sphingomonadales</taxon>
        <taxon>Sphingomonadaceae</taxon>
        <taxon>Sphingomonas</taxon>
    </lineage>
</organism>
<feature type="domain" description="Enoyl reductase (ER)" evidence="6">
    <location>
        <begin position="8"/>
        <end position="346"/>
    </location>
</feature>
<dbReference type="SUPFAM" id="SSF50129">
    <property type="entry name" value="GroES-like"/>
    <property type="match status" value="1"/>
</dbReference>
<accession>A0A1B3ZIE3</accession>
<dbReference type="InterPro" id="IPR013149">
    <property type="entry name" value="ADH-like_C"/>
</dbReference>
<evidence type="ECO:0000259" key="6">
    <source>
        <dbReference type="SMART" id="SM00829"/>
    </source>
</evidence>
<evidence type="ECO:0000256" key="3">
    <source>
        <dbReference type="ARBA" id="ARBA00022833"/>
    </source>
</evidence>
<keyword evidence="8" id="KW-1185">Reference proteome</keyword>
<dbReference type="SMART" id="SM00829">
    <property type="entry name" value="PKS_ER"/>
    <property type="match status" value="1"/>
</dbReference>
<dbReference type="PROSITE" id="PS00059">
    <property type="entry name" value="ADH_ZINC"/>
    <property type="match status" value="1"/>
</dbReference>
<gene>
    <name evidence="7" type="ORF">AWL63_23830</name>
</gene>
<dbReference type="SUPFAM" id="SSF51735">
    <property type="entry name" value="NAD(P)-binding Rossmann-fold domains"/>
    <property type="match status" value="1"/>
</dbReference>
<evidence type="ECO:0000313" key="7">
    <source>
        <dbReference type="EMBL" id="AOH87196.1"/>
    </source>
</evidence>
<evidence type="ECO:0000256" key="5">
    <source>
        <dbReference type="RuleBase" id="RU361277"/>
    </source>
</evidence>
<dbReference type="GO" id="GO:0008270">
    <property type="term" value="F:zinc ion binding"/>
    <property type="evidence" value="ECO:0007669"/>
    <property type="project" value="InterPro"/>
</dbReference>
<keyword evidence="2 5" id="KW-0479">Metal-binding</keyword>
<comment type="cofactor">
    <cofactor evidence="1 5">
        <name>Zn(2+)</name>
        <dbReference type="ChEBI" id="CHEBI:29105"/>
    </cofactor>
</comment>
<dbReference type="OrthoDB" id="9773078at2"/>
<evidence type="ECO:0000256" key="2">
    <source>
        <dbReference type="ARBA" id="ARBA00022723"/>
    </source>
</evidence>
<dbReference type="Proteomes" id="UP000094256">
    <property type="component" value="Plasmid unnamed"/>
</dbReference>
<protein>
    <recommendedName>
        <fullName evidence="6">Enoyl reductase (ER) domain-containing protein</fullName>
    </recommendedName>
</protein>
<proteinExistence type="inferred from homology"/>
<dbReference type="InterPro" id="IPR013154">
    <property type="entry name" value="ADH-like_N"/>
</dbReference>
<keyword evidence="4" id="KW-0560">Oxidoreductase</keyword>
<dbReference type="AlphaFoldDB" id="A0A1B3ZIE3"/>
<evidence type="ECO:0000256" key="1">
    <source>
        <dbReference type="ARBA" id="ARBA00001947"/>
    </source>
</evidence>
<dbReference type="GO" id="GO:0016616">
    <property type="term" value="F:oxidoreductase activity, acting on the CH-OH group of donors, NAD or NADP as acceptor"/>
    <property type="evidence" value="ECO:0007669"/>
    <property type="project" value="UniProtKB-ARBA"/>
</dbReference>
<dbReference type="InterPro" id="IPR036291">
    <property type="entry name" value="NAD(P)-bd_dom_sf"/>
</dbReference>
<reference evidence="7 8" key="1">
    <citation type="submission" date="2016-01" db="EMBL/GenBank/DDBJ databases">
        <title>Complete genome and mega plasmid sequence of Sphingomonas panacis DCY99 elicits systemic resistance in rice to Xanthomonas oryzae.</title>
        <authorList>
            <person name="Kim Y.J."/>
            <person name="Yang D.C."/>
            <person name="Sing P."/>
        </authorList>
    </citation>
    <scope>NUCLEOTIDE SEQUENCE [LARGE SCALE GENOMIC DNA]</scope>
    <source>
        <strain evidence="7 8">DCY99</strain>
        <plasmid evidence="8">Plasmid</plasmid>
    </source>
</reference>
<dbReference type="InterPro" id="IPR011032">
    <property type="entry name" value="GroES-like_sf"/>
</dbReference>
<name>A0A1B3ZIE3_9SPHN</name>
<evidence type="ECO:0000256" key="4">
    <source>
        <dbReference type="ARBA" id="ARBA00023002"/>
    </source>
</evidence>
<evidence type="ECO:0000313" key="8">
    <source>
        <dbReference type="Proteomes" id="UP000094256"/>
    </source>
</evidence>
<dbReference type="InterPro" id="IPR020843">
    <property type="entry name" value="ER"/>
</dbReference>
<dbReference type="PANTHER" id="PTHR42813">
    <property type="entry name" value="ZINC-TYPE ALCOHOL DEHYDROGENASE-LIKE"/>
    <property type="match status" value="1"/>
</dbReference>
<geneLocation type="plasmid" evidence="8"/>
<dbReference type="InterPro" id="IPR002328">
    <property type="entry name" value="ADH_Zn_CS"/>
</dbReference>
<dbReference type="Pfam" id="PF00107">
    <property type="entry name" value="ADH_zinc_N"/>
    <property type="match status" value="1"/>
</dbReference>
<dbReference type="RefSeq" id="WP_069207762.1">
    <property type="nucleotide sequence ID" value="NZ_CP014169.1"/>
</dbReference>
<sequence>MKAIVYHGVGDVRFESVPDPVLPSSKGAIVHITTCGICGSDLHPYHVNPGLGSFCIGHEAVGTVAAVGSDVRNFKVGDRVLVAASAGCGECARCERGEVILCERSTIGRAFGQGLPDLSGCQAEGVAVPAADRNLWPLPEEFSDDVGIMLTDNLSTAWYCARGAKVKPGDTVAVIGLGSVGLSCVMAAKAMGAARVFAIDLLADRRAAAAALGAEPIDVEDVRAAVLEMTDGAGVDAALDASGGRITTPLAVSLARRGGSVSVVGVTEQPAFEFPVLECLRKNLTFVTGVCSVQAQLPEIVSALKSGKLSADHMESLVTHRIPLSEARDAYKVFDERPEGLKKILLTPSG</sequence>